<proteinExistence type="predicted"/>
<dbReference type="EMBL" id="BLJE01000001">
    <property type="protein sequence ID" value="GFE63120.1"/>
    <property type="molecule type" value="Genomic_DNA"/>
</dbReference>
<evidence type="ECO:0000313" key="2">
    <source>
        <dbReference type="Proteomes" id="UP000436822"/>
    </source>
</evidence>
<reference evidence="1 2" key="1">
    <citation type="submission" date="2019-12" db="EMBL/GenBank/DDBJ databases">
        <title>Litoreibacter badius sp. nov., a novel bacteriochlorophyll a-containing bacterium in the genus Litoreibacter.</title>
        <authorList>
            <person name="Kanamuro M."/>
            <person name="Takabe Y."/>
            <person name="Mori K."/>
            <person name="Takaichi S."/>
            <person name="Hanada S."/>
        </authorList>
    </citation>
    <scope>NUCLEOTIDE SEQUENCE [LARGE SCALE GENOMIC DNA]</scope>
    <source>
        <strain evidence="1 2">K6</strain>
    </source>
</reference>
<dbReference type="Proteomes" id="UP000436822">
    <property type="component" value="Unassembled WGS sequence"/>
</dbReference>
<keyword evidence="2" id="KW-1185">Reference proteome</keyword>
<sequence length="85" mass="9002">MDKSAVVVANAKHGVKIAEADVDVADLVCAVSSAVHAWRCSNPNSGVLSHDLSFDEVINQEVTSENVGFNESYAKSGDLAFFETS</sequence>
<name>A0A6N6JB79_9RHOB</name>
<dbReference type="AlphaFoldDB" id="A0A6N6JB79"/>
<gene>
    <name evidence="1" type="ORF">KIN_01940</name>
</gene>
<accession>A0A6N6JB79</accession>
<protein>
    <submittedName>
        <fullName evidence="1">Uncharacterized protein</fullName>
    </submittedName>
</protein>
<organism evidence="1 2">
    <name type="scientific">Litoreibacter roseus</name>
    <dbReference type="NCBI Taxonomy" id="2601869"/>
    <lineage>
        <taxon>Bacteria</taxon>
        <taxon>Pseudomonadati</taxon>
        <taxon>Pseudomonadota</taxon>
        <taxon>Alphaproteobacteria</taxon>
        <taxon>Rhodobacterales</taxon>
        <taxon>Roseobacteraceae</taxon>
        <taxon>Litoreibacter</taxon>
    </lineage>
</organism>
<comment type="caution">
    <text evidence="1">The sequence shown here is derived from an EMBL/GenBank/DDBJ whole genome shotgun (WGS) entry which is preliminary data.</text>
</comment>
<evidence type="ECO:0000313" key="1">
    <source>
        <dbReference type="EMBL" id="GFE63120.1"/>
    </source>
</evidence>